<evidence type="ECO:0000313" key="1">
    <source>
        <dbReference type="EMBL" id="KAH9294489.1"/>
    </source>
</evidence>
<name>A0AA38F6M5_TAXCH</name>
<protein>
    <submittedName>
        <fullName evidence="1">Uncharacterized protein</fullName>
    </submittedName>
</protein>
<dbReference type="EMBL" id="JAHRHJ020000066">
    <property type="protein sequence ID" value="KAH9294489.1"/>
    <property type="molecule type" value="Genomic_DNA"/>
</dbReference>
<reference evidence="1 2" key="1">
    <citation type="journal article" date="2021" name="Nat. Plants">
        <title>The Taxus genome provides insights into paclitaxel biosynthesis.</title>
        <authorList>
            <person name="Xiong X."/>
            <person name="Gou J."/>
            <person name="Liao Q."/>
            <person name="Li Y."/>
            <person name="Zhou Q."/>
            <person name="Bi G."/>
            <person name="Li C."/>
            <person name="Du R."/>
            <person name="Wang X."/>
            <person name="Sun T."/>
            <person name="Guo L."/>
            <person name="Liang H."/>
            <person name="Lu P."/>
            <person name="Wu Y."/>
            <person name="Zhang Z."/>
            <person name="Ro D.K."/>
            <person name="Shang Y."/>
            <person name="Huang S."/>
            <person name="Yan J."/>
        </authorList>
    </citation>
    <scope>NUCLEOTIDE SEQUENCE [LARGE SCALE GENOMIC DNA]</scope>
    <source>
        <strain evidence="1">Ta-2019</strain>
    </source>
</reference>
<organism evidence="1 2">
    <name type="scientific">Taxus chinensis</name>
    <name type="common">Chinese yew</name>
    <name type="synonym">Taxus wallichiana var. chinensis</name>
    <dbReference type="NCBI Taxonomy" id="29808"/>
    <lineage>
        <taxon>Eukaryota</taxon>
        <taxon>Viridiplantae</taxon>
        <taxon>Streptophyta</taxon>
        <taxon>Embryophyta</taxon>
        <taxon>Tracheophyta</taxon>
        <taxon>Spermatophyta</taxon>
        <taxon>Pinopsida</taxon>
        <taxon>Pinidae</taxon>
        <taxon>Conifers II</taxon>
        <taxon>Cupressales</taxon>
        <taxon>Taxaceae</taxon>
        <taxon>Taxus</taxon>
    </lineage>
</organism>
<evidence type="ECO:0000313" key="2">
    <source>
        <dbReference type="Proteomes" id="UP000824469"/>
    </source>
</evidence>
<dbReference type="Proteomes" id="UP000824469">
    <property type="component" value="Unassembled WGS sequence"/>
</dbReference>
<comment type="caution">
    <text evidence="1">The sequence shown here is derived from an EMBL/GenBank/DDBJ whole genome shotgun (WGS) entry which is preliminary data.</text>
</comment>
<feature type="non-terminal residue" evidence="1">
    <location>
        <position position="57"/>
    </location>
</feature>
<feature type="non-terminal residue" evidence="1">
    <location>
        <position position="1"/>
    </location>
</feature>
<accession>A0AA38F6M5</accession>
<gene>
    <name evidence="1" type="ORF">KI387_040305</name>
</gene>
<sequence>RTHLVEFLARQRQQIITRSYKALASNQSSKEQIQGSVFRLLFSVLLHLEVKTTLLKS</sequence>
<keyword evidence="2" id="KW-1185">Reference proteome</keyword>
<proteinExistence type="predicted"/>
<dbReference type="AlphaFoldDB" id="A0AA38F6M5"/>